<sequence>MIRDTASDRRMTVPGGTRKGGEVPTAKRVQLVLDVMCAWSYLGYNRLLHALSQYRAEGGEAELSFRPYQLAPHVSSRGEPVLDALRRGFGEAAAAETKRVAAVAADEGIELRYDRAIATNTFEAHRLIASASHQGLGEPMVERLFRAHFTDGVNVGDPDALAGLAAEVGVTAPSVSADEVRAALDEVKSSGVTGIPVFRFEGGETLTGFQPTEALLGALRGADPSRRGG</sequence>
<feature type="region of interest" description="Disordered" evidence="1">
    <location>
        <begin position="1"/>
        <end position="22"/>
    </location>
</feature>
<dbReference type="CDD" id="cd03024">
    <property type="entry name" value="DsbA_FrnE"/>
    <property type="match status" value="1"/>
</dbReference>
<dbReference type="GO" id="GO:0016491">
    <property type="term" value="F:oxidoreductase activity"/>
    <property type="evidence" value="ECO:0007669"/>
    <property type="project" value="InterPro"/>
</dbReference>
<accession>A0A2T0GWY4</accession>
<dbReference type="SUPFAM" id="SSF52833">
    <property type="entry name" value="Thioredoxin-like"/>
    <property type="match status" value="1"/>
</dbReference>
<feature type="domain" description="DSBA-like thioredoxin" evidence="2">
    <location>
        <begin position="29"/>
        <end position="219"/>
    </location>
</feature>
<dbReference type="Gene3D" id="3.40.30.10">
    <property type="entry name" value="Glutaredoxin"/>
    <property type="match status" value="1"/>
</dbReference>
<keyword evidence="4" id="KW-1185">Reference proteome</keyword>
<protein>
    <recommendedName>
        <fullName evidence="2">DSBA-like thioredoxin domain-containing protein</fullName>
    </recommendedName>
</protein>
<feature type="compositionally biased region" description="Basic and acidic residues" evidence="1">
    <location>
        <begin position="1"/>
        <end position="11"/>
    </location>
</feature>
<dbReference type="Proteomes" id="UP000239352">
    <property type="component" value="Unassembled WGS sequence"/>
</dbReference>
<reference evidence="3 4" key="1">
    <citation type="submission" date="2018-03" db="EMBL/GenBank/DDBJ databases">
        <title>Actinopolyspora mortivallis from Sahara, screening for active biomolecules.</title>
        <authorList>
            <person name="Selama O."/>
            <person name="Wellington E.M.H."/>
            <person name="Hacene H."/>
        </authorList>
    </citation>
    <scope>NUCLEOTIDE SEQUENCE [LARGE SCALE GENOMIC DNA]</scope>
    <source>
        <strain evidence="3 4">M5A</strain>
    </source>
</reference>
<dbReference type="AlphaFoldDB" id="A0A2T0GWY4"/>
<proteinExistence type="predicted"/>
<evidence type="ECO:0000313" key="3">
    <source>
        <dbReference type="EMBL" id="PRW63620.1"/>
    </source>
</evidence>
<evidence type="ECO:0000259" key="2">
    <source>
        <dbReference type="Pfam" id="PF01323"/>
    </source>
</evidence>
<evidence type="ECO:0000256" key="1">
    <source>
        <dbReference type="SAM" id="MobiDB-lite"/>
    </source>
</evidence>
<dbReference type="InParanoid" id="A0A2T0GWY4"/>
<name>A0A2T0GWY4_ACTMO</name>
<dbReference type="InterPro" id="IPR036249">
    <property type="entry name" value="Thioredoxin-like_sf"/>
</dbReference>
<comment type="caution">
    <text evidence="3">The sequence shown here is derived from an EMBL/GenBank/DDBJ whole genome shotgun (WGS) entry which is preliminary data.</text>
</comment>
<dbReference type="InterPro" id="IPR001853">
    <property type="entry name" value="DSBA-like_thioredoxin_dom"/>
</dbReference>
<dbReference type="PANTHER" id="PTHR13887:SF41">
    <property type="entry name" value="THIOREDOXIN SUPERFAMILY PROTEIN"/>
    <property type="match status" value="1"/>
</dbReference>
<dbReference type="Pfam" id="PF01323">
    <property type="entry name" value="DSBA"/>
    <property type="match status" value="1"/>
</dbReference>
<gene>
    <name evidence="3" type="ORF">CEP50_09125</name>
</gene>
<organism evidence="3 4">
    <name type="scientific">Actinopolyspora mortivallis</name>
    <dbReference type="NCBI Taxonomy" id="33906"/>
    <lineage>
        <taxon>Bacteria</taxon>
        <taxon>Bacillati</taxon>
        <taxon>Actinomycetota</taxon>
        <taxon>Actinomycetes</taxon>
        <taxon>Actinopolysporales</taxon>
        <taxon>Actinopolysporaceae</taxon>
        <taxon>Actinopolyspora</taxon>
    </lineage>
</organism>
<dbReference type="EMBL" id="PVSR01000011">
    <property type="protein sequence ID" value="PRW63620.1"/>
    <property type="molecule type" value="Genomic_DNA"/>
</dbReference>
<dbReference type="PANTHER" id="PTHR13887">
    <property type="entry name" value="GLUTATHIONE S-TRANSFERASE KAPPA"/>
    <property type="match status" value="1"/>
</dbReference>
<evidence type="ECO:0000313" key="4">
    <source>
        <dbReference type="Proteomes" id="UP000239352"/>
    </source>
</evidence>